<feature type="transmembrane region" description="Helical" evidence="1">
    <location>
        <begin position="97"/>
        <end position="118"/>
    </location>
</feature>
<comment type="caution">
    <text evidence="2">The sequence shown here is derived from an EMBL/GenBank/DDBJ whole genome shotgun (WGS) entry which is preliminary data.</text>
</comment>
<dbReference type="RefSeq" id="WP_190249993.1">
    <property type="nucleotide sequence ID" value="NZ_BMPI01000010.1"/>
</dbReference>
<organism evidence="2 3">
    <name type="scientific">Dactylosporangium sucinum</name>
    <dbReference type="NCBI Taxonomy" id="1424081"/>
    <lineage>
        <taxon>Bacteria</taxon>
        <taxon>Bacillati</taxon>
        <taxon>Actinomycetota</taxon>
        <taxon>Actinomycetes</taxon>
        <taxon>Micromonosporales</taxon>
        <taxon>Micromonosporaceae</taxon>
        <taxon>Dactylosporangium</taxon>
    </lineage>
</organism>
<proteinExistence type="predicted"/>
<keyword evidence="3" id="KW-1185">Reference proteome</keyword>
<name>A0A917TH21_9ACTN</name>
<evidence type="ECO:0008006" key="4">
    <source>
        <dbReference type="Google" id="ProtNLM"/>
    </source>
</evidence>
<dbReference type="Proteomes" id="UP000642070">
    <property type="component" value="Unassembled WGS sequence"/>
</dbReference>
<accession>A0A917TH21</accession>
<dbReference type="AlphaFoldDB" id="A0A917TH21"/>
<reference evidence="2" key="2">
    <citation type="submission" date="2020-09" db="EMBL/GenBank/DDBJ databases">
        <authorList>
            <person name="Sun Q."/>
            <person name="Ohkuma M."/>
        </authorList>
    </citation>
    <scope>NUCLEOTIDE SEQUENCE</scope>
    <source>
        <strain evidence="2">JCM 19831</strain>
    </source>
</reference>
<feature type="transmembrane region" description="Helical" evidence="1">
    <location>
        <begin position="57"/>
        <end position="77"/>
    </location>
</feature>
<dbReference type="EMBL" id="BMPI01000010">
    <property type="protein sequence ID" value="GGM23219.1"/>
    <property type="molecule type" value="Genomic_DNA"/>
</dbReference>
<gene>
    <name evidence="2" type="ORF">GCM10007977_025520</name>
</gene>
<keyword evidence="1" id="KW-0472">Membrane</keyword>
<keyword evidence="1" id="KW-1133">Transmembrane helix</keyword>
<protein>
    <recommendedName>
        <fullName evidence="4">Transmembrane protein</fullName>
    </recommendedName>
</protein>
<evidence type="ECO:0000313" key="3">
    <source>
        <dbReference type="Proteomes" id="UP000642070"/>
    </source>
</evidence>
<evidence type="ECO:0000313" key="2">
    <source>
        <dbReference type="EMBL" id="GGM23219.1"/>
    </source>
</evidence>
<keyword evidence="1" id="KW-0812">Transmembrane</keyword>
<evidence type="ECO:0000256" key="1">
    <source>
        <dbReference type="SAM" id="Phobius"/>
    </source>
</evidence>
<reference evidence="2" key="1">
    <citation type="journal article" date="2014" name="Int. J. Syst. Evol. Microbiol.">
        <title>Complete genome sequence of Corynebacterium casei LMG S-19264T (=DSM 44701T), isolated from a smear-ripened cheese.</title>
        <authorList>
            <consortium name="US DOE Joint Genome Institute (JGI-PGF)"/>
            <person name="Walter F."/>
            <person name="Albersmeier A."/>
            <person name="Kalinowski J."/>
            <person name="Ruckert C."/>
        </authorList>
    </citation>
    <scope>NUCLEOTIDE SEQUENCE</scope>
    <source>
        <strain evidence="2">JCM 19831</strain>
    </source>
</reference>
<sequence length="141" mass="15007">MSIDTAPQVAGAESPDSARREAAIAAWLAGEDPPWLSRAALLHPEVEHPGACYRTRMLLAGLASVPVAVGADLSYAVGQVLGGHRFDALPLGPAWTIPAALAAAGLFALIALVWHALWHRAEAPFVFHVVHEEPDPARTWR</sequence>